<evidence type="ECO:0000313" key="2">
    <source>
        <dbReference type="Proteomes" id="UP000029040"/>
    </source>
</evidence>
<dbReference type="Proteomes" id="UP000029040">
    <property type="component" value="Unassembled WGS sequence"/>
</dbReference>
<comment type="caution">
    <text evidence="1">The sequence shown here is derived from an EMBL/GenBank/DDBJ whole genome shotgun (WGS) entry which is preliminary data.</text>
</comment>
<accession>A0A087D075</accession>
<dbReference type="EMBL" id="JGZM01000002">
    <property type="protein sequence ID" value="KFI88925.1"/>
    <property type="molecule type" value="Genomic_DNA"/>
</dbReference>
<gene>
    <name evidence="1" type="ORF">BSAE_0256</name>
</gene>
<dbReference type="AlphaFoldDB" id="A0A087D075"/>
<proteinExistence type="predicted"/>
<organism evidence="1 2">
    <name type="scientific">Bifidobacterium pullorum subsp. saeculare DSM 6531 = LMG 14934</name>
    <dbReference type="NCBI Taxonomy" id="1437611"/>
    <lineage>
        <taxon>Bacteria</taxon>
        <taxon>Bacillati</taxon>
        <taxon>Actinomycetota</taxon>
        <taxon>Actinomycetes</taxon>
        <taxon>Bifidobacteriales</taxon>
        <taxon>Bifidobacteriaceae</taxon>
        <taxon>Bifidobacterium</taxon>
    </lineage>
</organism>
<name>A0A087D075_9BIFI</name>
<dbReference type="RefSeq" id="WP_033508485.1">
    <property type="nucleotide sequence ID" value="NZ_JDTM01000002.1"/>
</dbReference>
<evidence type="ECO:0000313" key="1">
    <source>
        <dbReference type="EMBL" id="KFI88925.1"/>
    </source>
</evidence>
<sequence>MAGYKLRFTEMLKQQCSRLLPWLDAMNRKGVKYVSRDLLLKQSGLKDNELQKVIHDGNMPRHSLRIKGVKCYSVDASLRLLARWLGRIEYLEVE</sequence>
<protein>
    <submittedName>
        <fullName evidence="1">Uncharacterized protein</fullName>
    </submittedName>
</protein>
<reference evidence="1 2" key="1">
    <citation type="submission" date="2014-03" db="EMBL/GenBank/DDBJ databases">
        <title>Genomics of Bifidobacteria.</title>
        <authorList>
            <person name="Ventura M."/>
            <person name="Milani C."/>
            <person name="Lugli G.A."/>
        </authorList>
    </citation>
    <scope>NUCLEOTIDE SEQUENCE [LARGE SCALE GENOMIC DNA]</scope>
    <source>
        <strain evidence="1 2">LMG 14934</strain>
    </source>
</reference>